<protein>
    <submittedName>
        <fullName evidence="1">Uncharacterized protein</fullName>
    </submittedName>
</protein>
<evidence type="ECO:0000313" key="1">
    <source>
        <dbReference type="EMBL" id="CAA0092714.1"/>
    </source>
</evidence>
<proteinExistence type="predicted"/>
<dbReference type="AlphaFoldDB" id="A0A5S9NQJ1"/>
<dbReference type="Proteomes" id="UP000441399">
    <property type="component" value="Unassembled WGS sequence"/>
</dbReference>
<gene>
    <name evidence="1" type="ORF">OPDIPICF_03858</name>
</gene>
<evidence type="ECO:0000313" key="2">
    <source>
        <dbReference type="Proteomes" id="UP000441399"/>
    </source>
</evidence>
<sequence>MKYITENEDGFTSYTPYFEYIESIRNKLPSHVYEFASNTCHYDLRSPETLHDAWLDHITVAEPASGERSQLRSIQIETRLLGPFHDRSIFITYTDVVAFEMNTPEEFSAPPFNDVGHGDLLCHEVRLEANGTLVHEMEFSRGSIIIIKCKNIEHRQELLGHA</sequence>
<dbReference type="OrthoDB" id="9154492at2"/>
<name>A0A5S9NQJ1_9GAMM</name>
<accession>A0A5S9NQJ1</accession>
<keyword evidence="2" id="KW-1185">Reference proteome</keyword>
<reference evidence="1 2" key="1">
    <citation type="submission" date="2019-11" db="EMBL/GenBank/DDBJ databases">
        <authorList>
            <person name="Holert J."/>
        </authorList>
    </citation>
    <scope>NUCLEOTIDE SEQUENCE [LARGE SCALE GENOMIC DNA]</scope>
    <source>
        <strain evidence="1">SB11_3</strain>
    </source>
</reference>
<organism evidence="1 2">
    <name type="scientific">BD1-7 clade bacterium</name>
    <dbReference type="NCBI Taxonomy" id="2029982"/>
    <lineage>
        <taxon>Bacteria</taxon>
        <taxon>Pseudomonadati</taxon>
        <taxon>Pseudomonadota</taxon>
        <taxon>Gammaproteobacteria</taxon>
        <taxon>Cellvibrionales</taxon>
        <taxon>Spongiibacteraceae</taxon>
        <taxon>BD1-7 clade</taxon>
    </lineage>
</organism>
<dbReference type="EMBL" id="CACSIO010000002">
    <property type="protein sequence ID" value="CAA0092714.1"/>
    <property type="molecule type" value="Genomic_DNA"/>
</dbReference>